<gene>
    <name evidence="3" type="ORF">Ga0061079_1123</name>
</gene>
<dbReference type="Pfam" id="PF02021">
    <property type="entry name" value="UPF0102"/>
    <property type="match status" value="1"/>
</dbReference>
<evidence type="ECO:0000256" key="1">
    <source>
        <dbReference type="ARBA" id="ARBA00006738"/>
    </source>
</evidence>
<dbReference type="RefSeq" id="WP_055426057.1">
    <property type="nucleotide sequence ID" value="NZ_FCOR01000012.1"/>
</dbReference>
<keyword evidence="3" id="KW-0255">Endonuclease</keyword>
<accession>A0A0X3AR87</accession>
<comment type="similarity">
    <text evidence="1 2">Belongs to the UPF0102 family.</text>
</comment>
<dbReference type="PANTHER" id="PTHR34039:SF1">
    <property type="entry name" value="UPF0102 PROTEIN YRAN"/>
    <property type="match status" value="1"/>
</dbReference>
<dbReference type="PANTHER" id="PTHR34039">
    <property type="entry name" value="UPF0102 PROTEIN YRAN"/>
    <property type="match status" value="1"/>
</dbReference>
<dbReference type="InterPro" id="IPR011335">
    <property type="entry name" value="Restrct_endonuc-II-like"/>
</dbReference>
<dbReference type="EMBL" id="FCOR01000012">
    <property type="protein sequence ID" value="CVK16872.1"/>
    <property type="molecule type" value="Genomic_DNA"/>
</dbReference>
<dbReference type="STRING" id="1586267.GCA_001418685_01736"/>
<dbReference type="GO" id="GO:0003676">
    <property type="term" value="F:nucleic acid binding"/>
    <property type="evidence" value="ECO:0007669"/>
    <property type="project" value="InterPro"/>
</dbReference>
<dbReference type="HAMAP" id="MF_00048">
    <property type="entry name" value="UPF0102"/>
    <property type="match status" value="1"/>
</dbReference>
<dbReference type="Proteomes" id="UP000182761">
    <property type="component" value="Unassembled WGS sequence"/>
</dbReference>
<dbReference type="InterPro" id="IPR011856">
    <property type="entry name" value="tRNA_endonuc-like_dom_sf"/>
</dbReference>
<reference evidence="3 4" key="1">
    <citation type="submission" date="2016-01" db="EMBL/GenBank/DDBJ databases">
        <authorList>
            <person name="McClelland M."/>
            <person name="Jain A."/>
            <person name="Saraogi P."/>
            <person name="Mendelson R."/>
            <person name="Westerman R."/>
            <person name="SanMiguel P."/>
            <person name="Csonka L."/>
        </authorList>
    </citation>
    <scope>NUCLEOTIDE SEQUENCE [LARGE SCALE GENOMIC DNA]</scope>
    <source>
        <strain evidence="3 4">R-53146</strain>
    </source>
</reference>
<evidence type="ECO:0000313" key="4">
    <source>
        <dbReference type="Proteomes" id="UP000182761"/>
    </source>
</evidence>
<evidence type="ECO:0000313" key="3">
    <source>
        <dbReference type="EMBL" id="CVK16872.1"/>
    </source>
</evidence>
<dbReference type="GO" id="GO:0004519">
    <property type="term" value="F:endonuclease activity"/>
    <property type="evidence" value="ECO:0007669"/>
    <property type="project" value="UniProtKB-KW"/>
</dbReference>
<dbReference type="Gene3D" id="3.40.1350.10">
    <property type="match status" value="1"/>
</dbReference>
<keyword evidence="4" id="KW-1185">Reference proteome</keyword>
<dbReference type="AlphaFoldDB" id="A0A0X3AR87"/>
<dbReference type="InterPro" id="IPR003509">
    <property type="entry name" value="UPF0102_YraN-like"/>
</dbReference>
<dbReference type="CDD" id="cd20736">
    <property type="entry name" value="PoNe_Nuclease"/>
    <property type="match status" value="1"/>
</dbReference>
<organism evidence="3 4">
    <name type="scientific">Apibacter mensalis</name>
    <dbReference type="NCBI Taxonomy" id="1586267"/>
    <lineage>
        <taxon>Bacteria</taxon>
        <taxon>Pseudomonadati</taxon>
        <taxon>Bacteroidota</taxon>
        <taxon>Flavobacteriia</taxon>
        <taxon>Flavobacteriales</taxon>
        <taxon>Weeksellaceae</taxon>
        <taxon>Apibacter</taxon>
    </lineage>
</organism>
<name>A0A0X3AR87_9FLAO</name>
<dbReference type="OrthoDB" id="9802516at2"/>
<keyword evidence="3" id="KW-0378">Hydrolase</keyword>
<sequence>MAYHNDFGKEAENKAFHYLLDIGYEILDKNWKFQKAEIDIIAKNDSELIVVEVKARNYTTIIDPIEAVTWSKRKLLIKAANEYVLCKDLDVDVRFDIISIIKKDYSWKIEHIKDAFSVVL</sequence>
<keyword evidence="3" id="KW-0540">Nuclease</keyword>
<protein>
    <recommendedName>
        <fullName evidence="2">UPF0102 protein Ga0061079_1123</fullName>
    </recommendedName>
</protein>
<evidence type="ECO:0000256" key="2">
    <source>
        <dbReference type="HAMAP-Rule" id="MF_00048"/>
    </source>
</evidence>
<proteinExistence type="inferred from homology"/>
<dbReference type="SUPFAM" id="SSF52980">
    <property type="entry name" value="Restriction endonuclease-like"/>
    <property type="match status" value="1"/>
</dbReference>